<feature type="region of interest" description="Disordered" evidence="1">
    <location>
        <begin position="552"/>
        <end position="576"/>
    </location>
</feature>
<feature type="region of interest" description="Disordered" evidence="1">
    <location>
        <begin position="497"/>
        <end position="530"/>
    </location>
</feature>
<feature type="domain" description="eCIS core" evidence="3">
    <location>
        <begin position="165"/>
        <end position="239"/>
    </location>
</feature>
<accession>A0A428MCP2</accession>
<dbReference type="Pfam" id="PF13699">
    <property type="entry name" value="eCIS_core"/>
    <property type="match status" value="1"/>
</dbReference>
<dbReference type="AlphaFoldDB" id="A0A428MCP2"/>
<dbReference type="InterPro" id="IPR025295">
    <property type="entry name" value="eCIS_core_dom"/>
</dbReference>
<evidence type="ECO:0000256" key="1">
    <source>
        <dbReference type="SAM" id="MobiDB-lite"/>
    </source>
</evidence>
<feature type="region of interest" description="Disordered" evidence="1">
    <location>
        <begin position="424"/>
        <end position="484"/>
    </location>
</feature>
<keyword evidence="2" id="KW-0812">Transmembrane</keyword>
<evidence type="ECO:0000259" key="3">
    <source>
        <dbReference type="Pfam" id="PF13699"/>
    </source>
</evidence>
<evidence type="ECO:0000256" key="2">
    <source>
        <dbReference type="SAM" id="Phobius"/>
    </source>
</evidence>
<keyword evidence="5" id="KW-1185">Reference proteome</keyword>
<feature type="compositionally biased region" description="Polar residues" evidence="1">
    <location>
        <begin position="567"/>
        <end position="576"/>
    </location>
</feature>
<keyword evidence="2" id="KW-0472">Membrane</keyword>
<feature type="compositionally biased region" description="Basic and acidic residues" evidence="1">
    <location>
        <begin position="11"/>
        <end position="21"/>
    </location>
</feature>
<dbReference type="EMBL" id="RSDW01000001">
    <property type="protein sequence ID" value="RSL14636.1"/>
    <property type="molecule type" value="Genomic_DNA"/>
</dbReference>
<proteinExistence type="predicted"/>
<sequence>MFAAKISRSPLKSDKPSDRRFGQLGLVPSKQLSPLVPDEPTRNPRLAAGGPILPGSSSPLAAPLLKLSPLRPNLIRRKLEVGATNDPLEADADRVADEVLGMPHPGNSAGSHPNCAAGQCDCAKCSAKHHENGRLTRKAPSGTPGLAAISAPPLVQRVLSQPGKPLDHSARTFFEPRFGYDFSSVRIHSGDEAAESASSIGALAFTSGHHIVFGRDQYSPASSAGSRLLAHELAHVTQDCGTIRRQPEPHRNAQVACVVRLGGCIQTRDAGIPSPDDITRYNAECRSKSQYTGADITPTDQECANPPKEELSTGEKILLGAFIFLGAAAAAAVIIVAGEVIIPIVVSSVVEAGTTAWVFYLANAIAVNEIGVFAIGLVLACEGNIVGLAKAMVDDPAQAAVLLAQIYILHVQISIANGPPRNATVPAKLLPPDEQTEPNTIKFKTAGPPQFEDNEGTTGPSPSKAGTTTAPRPSAQNPAVAADQAEFDSLEQRIQNYRSNPKTPGRVDVPATPRVPGDPKAPNTPVQGGTVAVAKTNVTGLGQKYYGGASPQALPPGYKGQPGTSGGQVLTPTNPLSTDHAEQVALNSLHGDLSALLKDATPAQRAALLQGKTVWVLVEQEPCSSCASGVGTQASPGVLKQFSDLYPELKIEIRNLRTSSRIVLGGGSATVKKP</sequence>
<feature type="region of interest" description="Disordered" evidence="1">
    <location>
        <begin position="1"/>
        <end position="54"/>
    </location>
</feature>
<evidence type="ECO:0000313" key="4">
    <source>
        <dbReference type="EMBL" id="RSL14636.1"/>
    </source>
</evidence>
<dbReference type="Proteomes" id="UP000269669">
    <property type="component" value="Unassembled WGS sequence"/>
</dbReference>
<feature type="compositionally biased region" description="Polar residues" evidence="1">
    <location>
        <begin position="456"/>
        <end position="477"/>
    </location>
</feature>
<organism evidence="4 5">
    <name type="scientific">Edaphobacter aggregans</name>
    <dbReference type="NCBI Taxonomy" id="570835"/>
    <lineage>
        <taxon>Bacteria</taxon>
        <taxon>Pseudomonadati</taxon>
        <taxon>Acidobacteriota</taxon>
        <taxon>Terriglobia</taxon>
        <taxon>Terriglobales</taxon>
        <taxon>Acidobacteriaceae</taxon>
        <taxon>Edaphobacter</taxon>
    </lineage>
</organism>
<dbReference type="RefSeq" id="WP_125483475.1">
    <property type="nucleotide sequence ID" value="NZ_RSDW01000001.1"/>
</dbReference>
<dbReference type="OrthoDB" id="123527at2"/>
<gene>
    <name evidence="4" type="ORF">EDE15_0089</name>
</gene>
<name>A0A428MCP2_9BACT</name>
<keyword evidence="2" id="KW-1133">Transmembrane helix</keyword>
<protein>
    <submittedName>
        <fullName evidence="4">Uncharacterized protein DUF4157</fullName>
    </submittedName>
</protein>
<feature type="transmembrane region" description="Helical" evidence="2">
    <location>
        <begin position="357"/>
        <end position="380"/>
    </location>
</feature>
<reference evidence="4 5" key="1">
    <citation type="submission" date="2018-12" db="EMBL/GenBank/DDBJ databases">
        <title>Sequencing of bacterial isolates from soil warming experiment in Harvard Forest, Massachusetts, USA.</title>
        <authorList>
            <person name="Deangelis K."/>
        </authorList>
    </citation>
    <scope>NUCLEOTIDE SEQUENCE [LARGE SCALE GENOMIC DNA]</scope>
    <source>
        <strain evidence="4 5">EB153</strain>
    </source>
</reference>
<comment type="caution">
    <text evidence="4">The sequence shown here is derived from an EMBL/GenBank/DDBJ whole genome shotgun (WGS) entry which is preliminary data.</text>
</comment>
<feature type="transmembrane region" description="Helical" evidence="2">
    <location>
        <begin position="317"/>
        <end position="345"/>
    </location>
</feature>
<evidence type="ECO:0000313" key="5">
    <source>
        <dbReference type="Proteomes" id="UP000269669"/>
    </source>
</evidence>